<dbReference type="SUPFAM" id="SSF69318">
    <property type="entry name" value="Integrin alpha N-terminal domain"/>
    <property type="match status" value="1"/>
</dbReference>
<protein>
    <recommendedName>
        <fullName evidence="4">VCBS repeat-containing protein</fullName>
    </recommendedName>
</protein>
<accession>A0A423TV85</accession>
<dbReference type="InterPro" id="IPR028994">
    <property type="entry name" value="Integrin_alpha_N"/>
</dbReference>
<dbReference type="PANTHER" id="PTHR35836">
    <property type="entry name" value="VCBS REPEAT-CONTAINING PROTEIN"/>
    <property type="match status" value="1"/>
</dbReference>
<evidence type="ECO:0000256" key="1">
    <source>
        <dbReference type="SAM" id="MobiDB-lite"/>
    </source>
</evidence>
<feature type="region of interest" description="Disordered" evidence="1">
    <location>
        <begin position="1"/>
        <end position="30"/>
    </location>
</feature>
<reference evidence="2 3" key="1">
    <citation type="submission" date="2018-04" db="EMBL/GenBank/DDBJ databases">
        <authorList>
            <person name="Zhang X."/>
            <person name="Yuan J."/>
            <person name="Li F."/>
            <person name="Xiang J."/>
        </authorList>
    </citation>
    <scope>NUCLEOTIDE SEQUENCE [LARGE SCALE GENOMIC DNA]</scope>
    <source>
        <tissue evidence="2">Muscle</tissue>
    </source>
</reference>
<feature type="compositionally biased region" description="Basic and acidic residues" evidence="1">
    <location>
        <begin position="1"/>
        <end position="13"/>
    </location>
</feature>
<evidence type="ECO:0000313" key="3">
    <source>
        <dbReference type="Proteomes" id="UP000283509"/>
    </source>
</evidence>
<dbReference type="OrthoDB" id="10022113at2759"/>
<keyword evidence="3" id="KW-1185">Reference proteome</keyword>
<dbReference type="AlphaFoldDB" id="A0A423TV85"/>
<evidence type="ECO:0008006" key="4">
    <source>
        <dbReference type="Google" id="ProtNLM"/>
    </source>
</evidence>
<name>A0A423TV85_PENVA</name>
<reference evidence="2 3" key="2">
    <citation type="submission" date="2019-01" db="EMBL/GenBank/DDBJ databases">
        <title>The decoding of complex shrimp genome reveals the adaptation for benthos swimmer, frequently molting mechanism and breeding impact on genome.</title>
        <authorList>
            <person name="Sun Y."/>
            <person name="Gao Y."/>
            <person name="Yu Y."/>
        </authorList>
    </citation>
    <scope>NUCLEOTIDE SEQUENCE [LARGE SCALE GENOMIC DNA]</scope>
    <source>
        <tissue evidence="2">Muscle</tissue>
    </source>
</reference>
<comment type="caution">
    <text evidence="2">The sequence shown here is derived from an EMBL/GenBank/DDBJ whole genome shotgun (WGS) entry which is preliminary data.</text>
</comment>
<gene>
    <name evidence="2" type="ORF">C7M84_000906</name>
</gene>
<dbReference type="Proteomes" id="UP000283509">
    <property type="component" value="Unassembled WGS sequence"/>
</dbReference>
<sequence>MEGEEKRVGETTRRIAPSNSTKQIEKPGWQPRLLGQKQHVHGAFMELYFSEDDTLDYADRWNLYISSFDPFGEVDVEYRMRSPGRFLDDIASWNIQVMDETALWPNNPDYLPSSVAGAEGIIWTSGFLMPGKTDGQLQMYDTTKDPADGPYNIASNDDGNWAYHRVIWKDMDLDGDLDALTARFHRPLIGTTKHDLLWFENEGAGFSEGWKEHLIASDGPDIHFDMVTLSAGGRDYNCIIAGEFFSERVSIYWTESEVDDWSDPTLVKSRIINSNVQPFDVLVDDFNRDGVLEFLVTEFRNDLGIGHVSVYQFPEDFRTDDFPHFKIADGFIPNQVTGGQTMSPGTPKVYYPNAAYAQDVAEDGMPHKPYILLSGDDDGRFYVLYPTSEDRDDWVYEKNVLIDTEDIMVGKMAHGDLDGDGYEEVIVAGYAVNQLFVFTYAP</sequence>
<evidence type="ECO:0000313" key="2">
    <source>
        <dbReference type="EMBL" id="ROT80365.1"/>
    </source>
</evidence>
<dbReference type="EMBL" id="QCYY01001126">
    <property type="protein sequence ID" value="ROT80365.1"/>
    <property type="molecule type" value="Genomic_DNA"/>
</dbReference>
<dbReference type="PANTHER" id="PTHR35836:SF1">
    <property type="entry name" value="VCBS REPEAT-CONTAINING PROTEIN"/>
    <property type="match status" value="1"/>
</dbReference>
<proteinExistence type="predicted"/>
<organism evidence="2 3">
    <name type="scientific">Penaeus vannamei</name>
    <name type="common">Whiteleg shrimp</name>
    <name type="synonym">Litopenaeus vannamei</name>
    <dbReference type="NCBI Taxonomy" id="6689"/>
    <lineage>
        <taxon>Eukaryota</taxon>
        <taxon>Metazoa</taxon>
        <taxon>Ecdysozoa</taxon>
        <taxon>Arthropoda</taxon>
        <taxon>Crustacea</taxon>
        <taxon>Multicrustacea</taxon>
        <taxon>Malacostraca</taxon>
        <taxon>Eumalacostraca</taxon>
        <taxon>Eucarida</taxon>
        <taxon>Decapoda</taxon>
        <taxon>Dendrobranchiata</taxon>
        <taxon>Penaeoidea</taxon>
        <taxon>Penaeidae</taxon>
        <taxon>Penaeus</taxon>
    </lineage>
</organism>